<dbReference type="KEGG" id="tem:JW646_05080"/>
<proteinExistence type="predicted"/>
<gene>
    <name evidence="1" type="ORF">JW646_05080</name>
</gene>
<dbReference type="AlphaFoldDB" id="A0AAX2ZKJ0"/>
<sequence length="332" mass="39222">MPFIDKTSILVENSISKGLTLFELNENIISTNIDSHLNNVDSHILINGEYSFIDIWLDIDNSDNIYGVFNDKIGKIQNLTINDKCLDADTIIKYDYKNFFIKFIYTKKINNKQHIVYYSINKNSPYHAYLVHFYKSPYICKKSRIDFLKYDILTNFVITYNDNIPSIFYFKLVNHKEELFSSIFDENSHTWSTPVQITSSKKSKIYLSVIKDIKNNYHITFAEKNNNKYYCKYLQGSFIDGNFIVLLEKYISKSSMCVFPNLISTHSKIYIQWIEYFNLYTSESSDYGKSWSKPKLNSLASDFYFQRYEFRSNNNIYNASTVFALKNYKIIL</sequence>
<evidence type="ECO:0000313" key="2">
    <source>
        <dbReference type="Proteomes" id="UP001198983"/>
    </source>
</evidence>
<accession>A0AAX2ZKJ0</accession>
<dbReference type="Proteomes" id="UP001198983">
    <property type="component" value="Chromosome"/>
</dbReference>
<dbReference type="EMBL" id="CP081135">
    <property type="protein sequence ID" value="UEL48825.1"/>
    <property type="molecule type" value="Genomic_DNA"/>
</dbReference>
<dbReference type="RefSeq" id="WP_148558386.1">
    <property type="nucleotide sequence ID" value="NZ_CP081135.1"/>
</dbReference>
<protein>
    <submittedName>
        <fullName evidence="1">Uncharacterized protein</fullName>
    </submittedName>
</protein>
<organism evidence="1 2">
    <name type="scientific">Terrisporobacter hibernicus</name>
    <dbReference type="NCBI Taxonomy" id="2813371"/>
    <lineage>
        <taxon>Bacteria</taxon>
        <taxon>Bacillati</taxon>
        <taxon>Bacillota</taxon>
        <taxon>Clostridia</taxon>
        <taxon>Peptostreptococcales</taxon>
        <taxon>Peptostreptococcaceae</taxon>
        <taxon>Terrisporobacter</taxon>
    </lineage>
</organism>
<keyword evidence="2" id="KW-1185">Reference proteome</keyword>
<reference evidence="1 2" key="1">
    <citation type="journal article" date="2023" name="Int. J. Syst. Evol. Microbiol.">
        <title>Terrisporobacter hibernicus sp. nov., isolated from bovine faeces in Northern Ireland.</title>
        <authorList>
            <person name="Mitchell M."/>
            <person name="Nguyen S.V."/>
            <person name="Connor M."/>
            <person name="Fairley D.J."/>
            <person name="Donoghue O."/>
            <person name="Marshall H."/>
            <person name="Koolman L."/>
            <person name="McMullan G."/>
            <person name="Schaffer K.E."/>
            <person name="McGrath J.W."/>
            <person name="Fanning S."/>
        </authorList>
    </citation>
    <scope>NUCLEOTIDE SEQUENCE [LARGE SCALE GENOMIC DNA]</scope>
    <source>
        <strain evidence="1 2">MCA3</strain>
    </source>
</reference>
<name>A0AAX2ZKJ0_9FIRM</name>
<evidence type="ECO:0000313" key="1">
    <source>
        <dbReference type="EMBL" id="UEL48825.1"/>
    </source>
</evidence>